<evidence type="ECO:0000313" key="2">
    <source>
        <dbReference type="EMBL" id="CAL1582265.1"/>
    </source>
</evidence>
<name>A0AAV2JZW2_KNICA</name>
<evidence type="ECO:0000313" key="3">
    <source>
        <dbReference type="Proteomes" id="UP001497482"/>
    </source>
</evidence>
<sequence>MVPVPVWLLTVTVLSRCFGSLMAQKPGQVDPLMEPRGDPKCWDSSSALLLELRSPRIADSVEAFWDLMVSLKASDNMRHSALYWDLAALFWHLYLDCEMSRSHGLGRRHVTSVHSLTTDKRFSFDSMGLHSLARLSVRVRGRFKTLESHPQPRPLFH</sequence>
<accession>A0AAV2JZW2</accession>
<feature type="signal peptide" evidence="1">
    <location>
        <begin position="1"/>
        <end position="23"/>
    </location>
</feature>
<feature type="chain" id="PRO_5043808167" description="Family with sequence similarity 237 member A" evidence="1">
    <location>
        <begin position="24"/>
        <end position="157"/>
    </location>
</feature>
<gene>
    <name evidence="2" type="ORF">KC01_LOCUS12905</name>
</gene>
<organism evidence="2 3">
    <name type="scientific">Knipowitschia caucasica</name>
    <name type="common">Caucasian dwarf goby</name>
    <name type="synonym">Pomatoschistus caucasicus</name>
    <dbReference type="NCBI Taxonomy" id="637954"/>
    <lineage>
        <taxon>Eukaryota</taxon>
        <taxon>Metazoa</taxon>
        <taxon>Chordata</taxon>
        <taxon>Craniata</taxon>
        <taxon>Vertebrata</taxon>
        <taxon>Euteleostomi</taxon>
        <taxon>Actinopterygii</taxon>
        <taxon>Neopterygii</taxon>
        <taxon>Teleostei</taxon>
        <taxon>Neoteleostei</taxon>
        <taxon>Acanthomorphata</taxon>
        <taxon>Gobiaria</taxon>
        <taxon>Gobiiformes</taxon>
        <taxon>Gobioidei</taxon>
        <taxon>Gobiidae</taxon>
        <taxon>Gobiinae</taxon>
        <taxon>Knipowitschia</taxon>
    </lineage>
</organism>
<evidence type="ECO:0000256" key="1">
    <source>
        <dbReference type="SAM" id="SignalP"/>
    </source>
</evidence>
<dbReference type="InterPro" id="IPR040439">
    <property type="entry name" value="FAM237A/B"/>
</dbReference>
<reference evidence="2 3" key="1">
    <citation type="submission" date="2024-04" db="EMBL/GenBank/DDBJ databases">
        <authorList>
            <person name="Waldvogel A.-M."/>
            <person name="Schoenle A."/>
        </authorList>
    </citation>
    <scope>NUCLEOTIDE SEQUENCE [LARGE SCALE GENOMIC DNA]</scope>
</reference>
<dbReference type="PANTHER" id="PTHR36690">
    <property type="entry name" value="PROTEIN FAM237A"/>
    <property type="match status" value="1"/>
</dbReference>
<dbReference type="PANTHER" id="PTHR36690:SF2">
    <property type="entry name" value="PROTEIN FAM237A"/>
    <property type="match status" value="1"/>
</dbReference>
<keyword evidence="3" id="KW-1185">Reference proteome</keyword>
<protein>
    <recommendedName>
        <fullName evidence="4">Family with sequence similarity 237 member A</fullName>
    </recommendedName>
</protein>
<proteinExistence type="predicted"/>
<evidence type="ECO:0008006" key="4">
    <source>
        <dbReference type="Google" id="ProtNLM"/>
    </source>
</evidence>
<keyword evidence="1" id="KW-0732">Signal</keyword>
<dbReference type="Proteomes" id="UP001497482">
    <property type="component" value="Chromosome 15"/>
</dbReference>
<dbReference type="EMBL" id="OZ035837">
    <property type="protein sequence ID" value="CAL1582265.1"/>
    <property type="molecule type" value="Genomic_DNA"/>
</dbReference>
<dbReference type="AlphaFoldDB" id="A0AAV2JZW2"/>